<protein>
    <submittedName>
        <fullName evidence="2">Uncharacterized protein</fullName>
    </submittedName>
</protein>
<name>A0A4U5MT09_STECR</name>
<keyword evidence="1" id="KW-1133">Transmembrane helix</keyword>
<sequence length="81" mass="8641">MLSDCCAIAYLLASYIPKDWPISEYAGMMGELSWLALHVGTGLIYLCFNASVRLKIKACVASGMSLTSASAVPSVMPHGTR</sequence>
<accession>A0A4U5MT09</accession>
<gene>
    <name evidence="2" type="ORF">L596_020263</name>
</gene>
<keyword evidence="1" id="KW-0812">Transmembrane</keyword>
<dbReference type="Proteomes" id="UP000298663">
    <property type="component" value="Unassembled WGS sequence"/>
</dbReference>
<dbReference type="AlphaFoldDB" id="A0A4U5MT09"/>
<organism evidence="2 3">
    <name type="scientific">Steinernema carpocapsae</name>
    <name type="common">Entomopathogenic nematode</name>
    <dbReference type="NCBI Taxonomy" id="34508"/>
    <lineage>
        <taxon>Eukaryota</taxon>
        <taxon>Metazoa</taxon>
        <taxon>Ecdysozoa</taxon>
        <taxon>Nematoda</taxon>
        <taxon>Chromadorea</taxon>
        <taxon>Rhabditida</taxon>
        <taxon>Tylenchina</taxon>
        <taxon>Panagrolaimomorpha</taxon>
        <taxon>Strongyloidoidea</taxon>
        <taxon>Steinernematidae</taxon>
        <taxon>Steinernema</taxon>
    </lineage>
</organism>
<proteinExistence type="predicted"/>
<evidence type="ECO:0000313" key="3">
    <source>
        <dbReference type="Proteomes" id="UP000298663"/>
    </source>
</evidence>
<keyword evidence="3" id="KW-1185">Reference proteome</keyword>
<evidence type="ECO:0000256" key="1">
    <source>
        <dbReference type="SAM" id="Phobius"/>
    </source>
</evidence>
<reference evidence="2 3" key="1">
    <citation type="journal article" date="2015" name="Genome Biol.">
        <title>Comparative genomics of Steinernema reveals deeply conserved gene regulatory networks.</title>
        <authorList>
            <person name="Dillman A.R."/>
            <person name="Macchietto M."/>
            <person name="Porter C.F."/>
            <person name="Rogers A."/>
            <person name="Williams B."/>
            <person name="Antoshechkin I."/>
            <person name="Lee M.M."/>
            <person name="Goodwin Z."/>
            <person name="Lu X."/>
            <person name="Lewis E.E."/>
            <person name="Goodrich-Blair H."/>
            <person name="Stock S.P."/>
            <person name="Adams B.J."/>
            <person name="Sternberg P.W."/>
            <person name="Mortazavi A."/>
        </authorList>
    </citation>
    <scope>NUCLEOTIDE SEQUENCE [LARGE SCALE GENOMIC DNA]</scope>
    <source>
        <strain evidence="2 3">ALL</strain>
    </source>
</reference>
<reference evidence="2 3" key="2">
    <citation type="journal article" date="2019" name="G3 (Bethesda)">
        <title>Hybrid Assembly of the Genome of the Entomopathogenic Nematode Steinernema carpocapsae Identifies the X-Chromosome.</title>
        <authorList>
            <person name="Serra L."/>
            <person name="Macchietto M."/>
            <person name="Macias-Munoz A."/>
            <person name="McGill C.J."/>
            <person name="Rodriguez I.M."/>
            <person name="Rodriguez B."/>
            <person name="Murad R."/>
            <person name="Mortazavi A."/>
        </authorList>
    </citation>
    <scope>NUCLEOTIDE SEQUENCE [LARGE SCALE GENOMIC DNA]</scope>
    <source>
        <strain evidence="2 3">ALL</strain>
    </source>
</reference>
<evidence type="ECO:0000313" key="2">
    <source>
        <dbReference type="EMBL" id="TKR72877.1"/>
    </source>
</evidence>
<dbReference type="OrthoDB" id="5890890at2759"/>
<keyword evidence="1" id="KW-0472">Membrane</keyword>
<feature type="transmembrane region" description="Helical" evidence="1">
    <location>
        <begin position="25"/>
        <end position="48"/>
    </location>
</feature>
<dbReference type="EMBL" id="AZBU02000006">
    <property type="protein sequence ID" value="TKR72877.1"/>
    <property type="molecule type" value="Genomic_DNA"/>
</dbReference>
<comment type="caution">
    <text evidence="2">The sequence shown here is derived from an EMBL/GenBank/DDBJ whole genome shotgun (WGS) entry which is preliminary data.</text>
</comment>